<accession>A0A1M7V1D0</accession>
<feature type="compositionally biased region" description="Polar residues" evidence="1">
    <location>
        <begin position="1"/>
        <end position="12"/>
    </location>
</feature>
<gene>
    <name evidence="2" type="ORF">SAMN05660350_05002</name>
</gene>
<feature type="compositionally biased region" description="Pro residues" evidence="1">
    <location>
        <begin position="77"/>
        <end position="87"/>
    </location>
</feature>
<feature type="region of interest" description="Disordered" evidence="1">
    <location>
        <begin position="1"/>
        <end position="100"/>
    </location>
</feature>
<evidence type="ECO:0000256" key="1">
    <source>
        <dbReference type="SAM" id="MobiDB-lite"/>
    </source>
</evidence>
<evidence type="ECO:0000313" key="2">
    <source>
        <dbReference type="EMBL" id="SHN89009.1"/>
    </source>
</evidence>
<proteinExistence type="predicted"/>
<name>A0A1M7V1D0_9ACTN</name>
<evidence type="ECO:0000313" key="3">
    <source>
        <dbReference type="Proteomes" id="UP000184428"/>
    </source>
</evidence>
<dbReference type="Proteomes" id="UP000184428">
    <property type="component" value="Unassembled WGS sequence"/>
</dbReference>
<dbReference type="EMBL" id="FRDM01000079">
    <property type="protein sequence ID" value="SHN89009.1"/>
    <property type="molecule type" value="Genomic_DNA"/>
</dbReference>
<reference evidence="2 3" key="1">
    <citation type="submission" date="2016-12" db="EMBL/GenBank/DDBJ databases">
        <authorList>
            <person name="Song W.-J."/>
            <person name="Kurnit D.M."/>
        </authorList>
    </citation>
    <scope>NUCLEOTIDE SEQUENCE [LARGE SCALE GENOMIC DNA]</scope>
    <source>
        <strain evidence="2 3">DSM 43162</strain>
    </source>
</reference>
<dbReference type="AlphaFoldDB" id="A0A1M7V1D0"/>
<sequence>MLASTVQFSTTNRPPPGTAPAEPRSSPPPTGRKDDEWYEDPNGPDSRQPTPHPRTRRRNRHRTEEKEGPLPQDPTACLPPDPPPPLRSPRTPKDPPYWKRQRRCRPNWSAFHPRAPPHTLAGTRRWAPVHGVGAALHHPPRRGER</sequence>
<organism evidence="2 3">
    <name type="scientific">Geodermatophilus obscurus</name>
    <dbReference type="NCBI Taxonomy" id="1861"/>
    <lineage>
        <taxon>Bacteria</taxon>
        <taxon>Bacillati</taxon>
        <taxon>Actinomycetota</taxon>
        <taxon>Actinomycetes</taxon>
        <taxon>Geodermatophilales</taxon>
        <taxon>Geodermatophilaceae</taxon>
        <taxon>Geodermatophilus</taxon>
    </lineage>
</organism>
<protein>
    <submittedName>
        <fullName evidence="2">Uncharacterized protein</fullName>
    </submittedName>
</protein>